<feature type="domain" description="Phosphatidylserine Lipase ABHD16 N-terminal" evidence="2">
    <location>
        <begin position="4"/>
        <end position="132"/>
    </location>
</feature>
<dbReference type="GO" id="GO:0012505">
    <property type="term" value="C:endomembrane system"/>
    <property type="evidence" value="ECO:0007669"/>
    <property type="project" value="TreeGrafter"/>
</dbReference>
<comment type="caution">
    <text evidence="3">The sequence shown here is derived from an EMBL/GenBank/DDBJ whole genome shotgun (WGS) entry which is preliminary data.</text>
</comment>
<dbReference type="Gene3D" id="3.40.50.1820">
    <property type="entry name" value="alpha/beta hydrolase"/>
    <property type="match status" value="1"/>
</dbReference>
<dbReference type="SUPFAM" id="SSF53474">
    <property type="entry name" value="alpha/beta-Hydrolases"/>
    <property type="match status" value="1"/>
</dbReference>
<dbReference type="OrthoDB" id="6412627at2759"/>
<dbReference type="GO" id="GO:0047372">
    <property type="term" value="F:monoacylglycerol lipase activity"/>
    <property type="evidence" value="ECO:0007669"/>
    <property type="project" value="TreeGrafter"/>
</dbReference>
<dbReference type="GO" id="GO:0052651">
    <property type="term" value="P:monoacylglycerol catabolic process"/>
    <property type="evidence" value="ECO:0007669"/>
    <property type="project" value="TreeGrafter"/>
</dbReference>
<dbReference type="PANTHER" id="PTHR12277">
    <property type="entry name" value="ALPHA/BETA HYDROLASE DOMAIN-CONTAINING PROTEIN"/>
    <property type="match status" value="1"/>
</dbReference>
<sequence>MSEAFRCVFGPRLYRIYSSNGRQHHLYQPSLPEKVGDKIIDVASYMYSLSVVASPIIGYFMIKRGFFTMSGIFSLAHFGMTCFFILAGSYCIRGYGRLTNLEYRKFLRVLMEVQKSNHQHTARQQLAQYDFQFSSWPVDFHWNESEDSLDRKKFEKIYDRGEASSSFVGRVFSLPGRIARYVVAHYFAQPLMYPGSVRLLQSAMGQALNDGRSNLVSKDGWRAKLKARDENEIDTMFIDRRTSENENGQILVIGCEGNAAFYEVGTIYTPLNAGYSVLGWNHPGFAGSSGLPYPAAEQNAIDVVIKYAMNRLGFPIENIVIFSWSIGGYSATWAAMMYPEIKGLILDATFDSITPLAVERMPEIMSSLTEGVVKDYFPLFNHEHLTRYSGPVLLYRRTRDEMISVVANDITTNRGNYLLTELLKSRYPNLISSSSLEHLKTYMAAEDTLNKDAIKRLLEVNDGKCEKLLRTHQDENGKHFPCDIGENFDDDDKAKMLIYLVSRYMVDVETTHCTALPTRIFQVPQIV</sequence>
<dbReference type="Pfam" id="PF00561">
    <property type="entry name" value="Abhydrolase_1"/>
    <property type="match status" value="1"/>
</dbReference>
<accession>A0A6S7HMH4</accession>
<organism evidence="3 4">
    <name type="scientific">Paramuricea clavata</name>
    <name type="common">Red gorgonian</name>
    <name type="synonym">Violescent sea-whip</name>
    <dbReference type="NCBI Taxonomy" id="317549"/>
    <lineage>
        <taxon>Eukaryota</taxon>
        <taxon>Metazoa</taxon>
        <taxon>Cnidaria</taxon>
        <taxon>Anthozoa</taxon>
        <taxon>Octocorallia</taxon>
        <taxon>Malacalcyonacea</taxon>
        <taxon>Plexauridae</taxon>
        <taxon>Paramuricea</taxon>
    </lineage>
</organism>
<dbReference type="GO" id="GO:0006660">
    <property type="term" value="P:phosphatidylserine catabolic process"/>
    <property type="evidence" value="ECO:0007669"/>
    <property type="project" value="TreeGrafter"/>
</dbReference>
<evidence type="ECO:0000259" key="1">
    <source>
        <dbReference type="Pfam" id="PF00561"/>
    </source>
</evidence>
<evidence type="ECO:0000313" key="3">
    <source>
        <dbReference type="EMBL" id="CAB3996870.1"/>
    </source>
</evidence>
<dbReference type="InterPro" id="IPR029058">
    <property type="entry name" value="AB_hydrolase_fold"/>
</dbReference>
<protein>
    <submittedName>
        <fullName evidence="3">Uncharacterized protein</fullName>
    </submittedName>
</protein>
<dbReference type="AlphaFoldDB" id="A0A6S7HMH4"/>
<dbReference type="GO" id="GO:0004620">
    <property type="term" value="F:phospholipase activity"/>
    <property type="evidence" value="ECO:0007669"/>
    <property type="project" value="TreeGrafter"/>
</dbReference>
<gene>
    <name evidence="3" type="ORF">PACLA_8A043105</name>
</gene>
<evidence type="ECO:0000313" key="4">
    <source>
        <dbReference type="Proteomes" id="UP001152795"/>
    </source>
</evidence>
<dbReference type="Proteomes" id="UP001152795">
    <property type="component" value="Unassembled WGS sequence"/>
</dbReference>
<name>A0A6S7HMH4_PARCT</name>
<reference evidence="3" key="1">
    <citation type="submission" date="2020-04" db="EMBL/GenBank/DDBJ databases">
        <authorList>
            <person name="Alioto T."/>
            <person name="Alioto T."/>
            <person name="Gomez Garrido J."/>
        </authorList>
    </citation>
    <scope>NUCLEOTIDE SEQUENCE</scope>
    <source>
        <strain evidence="3">A484AB</strain>
    </source>
</reference>
<dbReference type="InterPro" id="IPR000073">
    <property type="entry name" value="AB_hydrolase_1"/>
</dbReference>
<keyword evidence="4" id="KW-1185">Reference proteome</keyword>
<dbReference type="EMBL" id="CACRXK020002965">
    <property type="protein sequence ID" value="CAB3996870.1"/>
    <property type="molecule type" value="Genomic_DNA"/>
</dbReference>
<evidence type="ECO:0000259" key="2">
    <source>
        <dbReference type="Pfam" id="PF22990"/>
    </source>
</evidence>
<dbReference type="PANTHER" id="PTHR12277:SF72">
    <property type="entry name" value="BAT5L PROTEIN"/>
    <property type="match status" value="1"/>
</dbReference>
<dbReference type="Pfam" id="PF22990">
    <property type="entry name" value="ABHD16_N"/>
    <property type="match status" value="1"/>
</dbReference>
<feature type="domain" description="AB hydrolase-1" evidence="1">
    <location>
        <begin position="261"/>
        <end position="397"/>
    </location>
</feature>
<dbReference type="InterPro" id="IPR054518">
    <property type="entry name" value="ABHD16_N"/>
</dbReference>
<proteinExistence type="predicted"/>